<evidence type="ECO:0000313" key="2">
    <source>
        <dbReference type="EMBL" id="CAD8096393.1"/>
    </source>
</evidence>
<accession>A0A8S1NYC7</accession>
<protein>
    <submittedName>
        <fullName evidence="1">Uncharacterized protein</fullName>
    </submittedName>
</protein>
<dbReference type="Proteomes" id="UP000688137">
    <property type="component" value="Unassembled WGS sequence"/>
</dbReference>
<name>A0A8S1NYC7_PARPR</name>
<comment type="caution">
    <text evidence="1">The sequence shown here is derived from an EMBL/GenBank/DDBJ whole genome shotgun (WGS) entry which is preliminary data.</text>
</comment>
<dbReference type="EMBL" id="CAJJDM010000104">
    <property type="protein sequence ID" value="CAD8096393.1"/>
    <property type="molecule type" value="Genomic_DNA"/>
</dbReference>
<proteinExistence type="predicted"/>
<evidence type="ECO:0000313" key="3">
    <source>
        <dbReference type="Proteomes" id="UP000688137"/>
    </source>
</evidence>
<dbReference type="OMA" id="LWIILQF"/>
<gene>
    <name evidence="1" type="ORF">PPRIM_AZ9-3.1.T1010067</name>
    <name evidence="2" type="ORF">PPRIM_AZ9-3.1.T1010069</name>
</gene>
<evidence type="ECO:0000313" key="1">
    <source>
        <dbReference type="EMBL" id="CAD8096389.1"/>
    </source>
</evidence>
<dbReference type="AlphaFoldDB" id="A0A8S1NYC7"/>
<reference evidence="1" key="1">
    <citation type="submission" date="2021-01" db="EMBL/GenBank/DDBJ databases">
        <authorList>
            <consortium name="Genoscope - CEA"/>
            <person name="William W."/>
        </authorList>
    </citation>
    <scope>NUCLEOTIDE SEQUENCE</scope>
</reference>
<dbReference type="EMBL" id="CAJJDM010000104">
    <property type="protein sequence ID" value="CAD8096389.1"/>
    <property type="molecule type" value="Genomic_DNA"/>
</dbReference>
<keyword evidence="3" id="KW-1185">Reference proteome</keyword>
<sequence length="149" mass="18215">MLQQMRFNFQQQIRKSKIEDQLKEARKKYYNYGDNLNEQIILNQNSSSEFQQKIQYELKNLKKQIEDDENYIINLAKSRFLEEMATPILIQNYSAINSIFFEIFIKMIEFAKRNNLFWIILQFRHSQFLNCLQSLEYSNEFQRFINSLI</sequence>
<organism evidence="1 3">
    <name type="scientific">Paramecium primaurelia</name>
    <dbReference type="NCBI Taxonomy" id="5886"/>
    <lineage>
        <taxon>Eukaryota</taxon>
        <taxon>Sar</taxon>
        <taxon>Alveolata</taxon>
        <taxon>Ciliophora</taxon>
        <taxon>Intramacronucleata</taxon>
        <taxon>Oligohymenophorea</taxon>
        <taxon>Peniculida</taxon>
        <taxon>Parameciidae</taxon>
        <taxon>Paramecium</taxon>
    </lineage>
</organism>